<evidence type="ECO:0000313" key="2">
    <source>
        <dbReference type="Proteomes" id="UP000297195"/>
    </source>
</evidence>
<accession>A0A4D6DX14</accession>
<evidence type="ECO:0000313" key="1">
    <source>
        <dbReference type="EMBL" id="QBZ70834.1"/>
    </source>
</evidence>
<gene>
    <name evidence="1" type="ORF">pETSU_253</name>
</gene>
<organism evidence="1 2">
    <name type="scientific">Edwardsiella phage pEt-SU</name>
    <dbReference type="NCBI Taxonomy" id="2562142"/>
    <lineage>
        <taxon>Viruses</taxon>
        <taxon>Duplodnaviria</taxon>
        <taxon>Heunggongvirae</taxon>
        <taxon>Uroviricota</taxon>
        <taxon>Caudoviricetes</taxon>
        <taxon>Chimalliviridae</taxon>
        <taxon>Petsuvirus</taxon>
        <taxon>Petsuvirus pEtSU</taxon>
    </lineage>
</organism>
<dbReference type="EMBL" id="MK689364">
    <property type="protein sequence ID" value="QBZ70834.1"/>
    <property type="molecule type" value="Genomic_DNA"/>
</dbReference>
<keyword evidence="2" id="KW-1185">Reference proteome</keyword>
<proteinExistence type="predicted"/>
<protein>
    <submittedName>
        <fullName evidence="1">Uncharacterized protein</fullName>
    </submittedName>
</protein>
<name>A0A4D6DX14_9CAUD</name>
<reference evidence="1 2" key="1">
    <citation type="submission" date="2019-03" db="EMBL/GenBank/DDBJ databases">
        <authorList>
            <person name="Kim S.G."/>
            <person name="Park S.C."/>
        </authorList>
    </citation>
    <scope>NUCLEOTIDE SEQUENCE [LARGE SCALE GENOMIC DNA]</scope>
</reference>
<sequence length="205" mass="23520">MNKLFEKQIEDIRKGVKNGIEKGLDVVSNTPLGLRVIYSADHLNVYTTMSELLIKFTANDFKFCCRIPLWVNGQYDLTSDGDLLTSFNHIRSIKIDEWVFATITDCIEYQQWLGPQQAYEPVAESKGEPVIKFGIIIHHTKNRYTRVSGEEVWKYVDMPTPSTMKLVDPDSNEDIQGGRLEVICDGELDLPAICEAFRHQYLENK</sequence>
<dbReference type="Proteomes" id="UP000297195">
    <property type="component" value="Segment"/>
</dbReference>